<dbReference type="PANTHER" id="PTHR39210">
    <property type="entry name" value="HEPARIN-SULFATE LYASE"/>
    <property type="match status" value="1"/>
</dbReference>
<dbReference type="Proteomes" id="UP000436825">
    <property type="component" value="Unassembled WGS sequence"/>
</dbReference>
<dbReference type="RefSeq" id="WP_143920106.1">
    <property type="nucleotide sequence ID" value="NZ_JBLHAB010000040.1"/>
</dbReference>
<evidence type="ECO:0000259" key="5">
    <source>
        <dbReference type="Pfam" id="PF07940"/>
    </source>
</evidence>
<dbReference type="SUPFAM" id="SSF48230">
    <property type="entry name" value="Chondroitin AC/alginate lyase"/>
    <property type="match status" value="1"/>
</dbReference>
<accession>A0A6I7MDG7</accession>
<name>A0A6I7MDG7_BACT4</name>
<dbReference type="Pfam" id="PF07940">
    <property type="entry name" value="Hepar_II_III_C"/>
    <property type="match status" value="1"/>
</dbReference>
<evidence type="ECO:0000259" key="6">
    <source>
        <dbReference type="Pfam" id="PF16889"/>
    </source>
</evidence>
<dbReference type="EMBL" id="WCRW01000020">
    <property type="protein sequence ID" value="KAB4451658.1"/>
    <property type="molecule type" value="Genomic_DNA"/>
</dbReference>
<evidence type="ECO:0000256" key="3">
    <source>
        <dbReference type="ARBA" id="ARBA00022764"/>
    </source>
</evidence>
<gene>
    <name evidence="7" type="ORF">GAN75_22185</name>
</gene>
<dbReference type="Gene3D" id="2.70.98.70">
    <property type="match status" value="1"/>
</dbReference>
<keyword evidence="2" id="KW-0732">Signal</keyword>
<sequence length="627" mass="72223">MNDKIKYFFPKVKNRISRLVAKFSENLPVEKMSVRGLDSISCKVELVTRLERILGTCLSDTIRSASEEEKKSILLHADEAKQHIFKVLGSGPVKMEPINWSREIKTGYTWPVGVYYFKIRSLTPKGSDIKIPWEISRCHHLLWMAEAYCLTGDESYVEQVISQIQNWIKYNPLMYSVNWTCAMEVSIRAVNWMYSLALIGDSEAFTDRFAKEVYRSLYQHLFFVNRNLEKCIPYSNNHYFSDIVGMLFLGQLFSTTRDGRRTLKYAIKEYCKEVKLQVFPSGVNYERSVSYHRLMTELVLYPYYMLKRTGHHLPEVITDRLSRMLGYINQYTMANGCSPMVSDNDDGRLLPLVPIPFMKHAYLVKADNLDSRVASIGCQWLAPAYESDKSCVHAEANLAILKKDRLYVFISCFHRWRYDHITGNYLSTHLHNDLLSFVFADGETPIISDAGAYCYTSDIDTWKSFRTAKKHNTIIVDDEEPNLLGNFAFMMKYNSDAKPMLFSSCDIEHCEGEYTTIEGRMTHHREIDLGSSFVNILDSLVKNGAGHKAYMSFHFAEGVEAKLDGQTIKLFSGEKQYKMSLYSSSTLRLCIVNDTLSPSFGVLVHSKTLVVEFEFNEKAECVTRIER</sequence>
<keyword evidence="3" id="KW-0574">Periplasm</keyword>
<evidence type="ECO:0000256" key="2">
    <source>
        <dbReference type="ARBA" id="ARBA00022729"/>
    </source>
</evidence>
<feature type="domain" description="Heparin-sulfate lyase N-terminal" evidence="6">
    <location>
        <begin position="94"/>
        <end position="344"/>
    </location>
</feature>
<keyword evidence="4" id="KW-0456">Lyase</keyword>
<dbReference type="InterPro" id="IPR031680">
    <property type="entry name" value="Hepar_II_III_N"/>
</dbReference>
<dbReference type="InterPro" id="IPR008929">
    <property type="entry name" value="Chondroitin_lyas"/>
</dbReference>
<dbReference type="InterPro" id="IPR012480">
    <property type="entry name" value="Hepar_II_III_C"/>
</dbReference>
<protein>
    <submittedName>
        <fullName evidence="7">Uncharacterized protein</fullName>
    </submittedName>
</protein>
<feature type="domain" description="Heparinase II/III-like C-terminal" evidence="5">
    <location>
        <begin position="424"/>
        <end position="615"/>
    </location>
</feature>
<evidence type="ECO:0000256" key="4">
    <source>
        <dbReference type="ARBA" id="ARBA00023239"/>
    </source>
</evidence>
<evidence type="ECO:0000313" key="8">
    <source>
        <dbReference type="Proteomes" id="UP000436825"/>
    </source>
</evidence>
<comment type="caution">
    <text evidence="7">The sequence shown here is derived from an EMBL/GenBank/DDBJ whole genome shotgun (WGS) entry which is preliminary data.</text>
</comment>
<dbReference type="AlphaFoldDB" id="A0A6I7MDG7"/>
<proteinExistence type="predicted"/>
<dbReference type="GO" id="GO:0042597">
    <property type="term" value="C:periplasmic space"/>
    <property type="evidence" value="ECO:0007669"/>
    <property type="project" value="UniProtKB-SubCell"/>
</dbReference>
<dbReference type="GO" id="GO:0016829">
    <property type="term" value="F:lyase activity"/>
    <property type="evidence" value="ECO:0007669"/>
    <property type="project" value="UniProtKB-KW"/>
</dbReference>
<dbReference type="PANTHER" id="PTHR39210:SF1">
    <property type="entry name" value="HEPARIN-SULFATE LYASE"/>
    <property type="match status" value="1"/>
</dbReference>
<organism evidence="7 8">
    <name type="scientific">Bacteroides thetaiotaomicron</name>
    <dbReference type="NCBI Taxonomy" id="818"/>
    <lineage>
        <taxon>Bacteria</taxon>
        <taxon>Pseudomonadati</taxon>
        <taxon>Bacteroidota</taxon>
        <taxon>Bacteroidia</taxon>
        <taxon>Bacteroidales</taxon>
        <taxon>Bacteroidaceae</taxon>
        <taxon>Bacteroides</taxon>
    </lineage>
</organism>
<dbReference type="Pfam" id="PF16889">
    <property type="entry name" value="Hepar_II_III_N"/>
    <property type="match status" value="1"/>
</dbReference>
<comment type="subcellular location">
    <subcellularLocation>
        <location evidence="1">Periplasm</location>
    </subcellularLocation>
</comment>
<evidence type="ECO:0000256" key="1">
    <source>
        <dbReference type="ARBA" id="ARBA00004418"/>
    </source>
</evidence>
<dbReference type="Gene3D" id="1.50.10.100">
    <property type="entry name" value="Chondroitin AC/alginate lyase"/>
    <property type="match status" value="1"/>
</dbReference>
<reference evidence="7 8" key="1">
    <citation type="journal article" date="2019" name="Nat. Med.">
        <title>A library of human gut bacterial isolates paired with longitudinal multiomics data enables mechanistic microbiome research.</title>
        <authorList>
            <person name="Poyet M."/>
            <person name="Groussin M."/>
            <person name="Gibbons S.M."/>
            <person name="Avila-Pacheco J."/>
            <person name="Jiang X."/>
            <person name="Kearney S.M."/>
            <person name="Perrotta A.R."/>
            <person name="Berdy B."/>
            <person name="Zhao S."/>
            <person name="Lieberman T.D."/>
            <person name="Swanson P.K."/>
            <person name="Smith M."/>
            <person name="Roesemann S."/>
            <person name="Alexander J.E."/>
            <person name="Rich S.A."/>
            <person name="Livny J."/>
            <person name="Vlamakis H."/>
            <person name="Clish C."/>
            <person name="Bullock K."/>
            <person name="Deik A."/>
            <person name="Scott J."/>
            <person name="Pierce K.A."/>
            <person name="Xavier R.J."/>
            <person name="Alm E.J."/>
        </authorList>
    </citation>
    <scope>NUCLEOTIDE SEQUENCE [LARGE SCALE GENOMIC DNA]</scope>
    <source>
        <strain evidence="7 8">BIOML-A160</strain>
    </source>
</reference>
<evidence type="ECO:0000313" key="7">
    <source>
        <dbReference type="EMBL" id="KAB4451658.1"/>
    </source>
</evidence>